<sequence>MKRERSNDTQPSAKSIQVGEGSNLADSVSPARWQPSISIGSPLWLEGEDPSRIEIADRNIAQKRLWVEQYRGIPEFTKLLDEAISERGQLDENNVEHAMPQHVFPPPSTIPSTHRNAIAERLQDLRDVLQDSTFPPERQNISAAITGYESGAIPFSSEHYTLIWAGRIVDRCPDYASFTHDRAERLDGYHTAHGSGWLWYEPPLTTSSAPVIRAKKGLCLPNVGRTITEDMGHYTIRMSFRRRQVLTSRPAPSAAAAATPAEISNAIVTGPSTSEPRVFYDMLLDSGATFPCLFESDLPTLNIDPRTYSAVCARRLATAQGTLATKTYELDVGVHGGDGSSLYGALPPGGEAVPDRLSGILPFHVAYWSSAPGNYKLWLGEERREVLGAGRLPGQMRFAAWKENFAGAPRSWPRPALPFSLDTGRPKGIERLGLGTPDRVVFEHELPGTGGVVRDRDAGGGRSVITVGPRGATGQKRDVYRVEPRKWPDQQVALTKRKRQPSGGSESSEKSPTSGRNLRQRTK</sequence>
<gene>
    <name evidence="2" type="ORF">B0T18DRAFT_457249</name>
</gene>
<dbReference type="AlphaFoldDB" id="A0AA40F5F0"/>
<evidence type="ECO:0000313" key="3">
    <source>
        <dbReference type="Proteomes" id="UP001172155"/>
    </source>
</evidence>
<reference evidence="2" key="1">
    <citation type="submission" date="2023-06" db="EMBL/GenBank/DDBJ databases">
        <title>Genome-scale phylogeny and comparative genomics of the fungal order Sordariales.</title>
        <authorList>
            <consortium name="Lawrence Berkeley National Laboratory"/>
            <person name="Hensen N."/>
            <person name="Bonometti L."/>
            <person name="Westerberg I."/>
            <person name="Brannstrom I.O."/>
            <person name="Guillou S."/>
            <person name="Cros-Aarteil S."/>
            <person name="Calhoun S."/>
            <person name="Haridas S."/>
            <person name="Kuo A."/>
            <person name="Mondo S."/>
            <person name="Pangilinan J."/>
            <person name="Riley R."/>
            <person name="LaButti K."/>
            <person name="Andreopoulos B."/>
            <person name="Lipzen A."/>
            <person name="Chen C."/>
            <person name="Yanf M."/>
            <person name="Daum C."/>
            <person name="Ng V."/>
            <person name="Clum A."/>
            <person name="Steindorff A."/>
            <person name="Ohm R."/>
            <person name="Martin F."/>
            <person name="Silar P."/>
            <person name="Natvig D."/>
            <person name="Lalanne C."/>
            <person name="Gautier V."/>
            <person name="Ament-velasquez S.L."/>
            <person name="Kruys A."/>
            <person name="Hutchinson M.I."/>
            <person name="Powell A.J."/>
            <person name="Barry K."/>
            <person name="Miller A.N."/>
            <person name="Grigoriev I.V."/>
            <person name="Debuchy R."/>
            <person name="Gladieux P."/>
            <person name="Thoren M.H."/>
            <person name="Johannesson H."/>
        </authorList>
    </citation>
    <scope>NUCLEOTIDE SEQUENCE</scope>
    <source>
        <strain evidence="2">SMH3187-1</strain>
    </source>
</reference>
<accession>A0AA40F5F0</accession>
<feature type="region of interest" description="Disordered" evidence="1">
    <location>
        <begin position="1"/>
        <end position="32"/>
    </location>
</feature>
<evidence type="ECO:0000256" key="1">
    <source>
        <dbReference type="SAM" id="MobiDB-lite"/>
    </source>
</evidence>
<comment type="caution">
    <text evidence="2">The sequence shown here is derived from an EMBL/GenBank/DDBJ whole genome shotgun (WGS) entry which is preliminary data.</text>
</comment>
<keyword evidence="3" id="KW-1185">Reference proteome</keyword>
<name>A0AA40F5F0_9PEZI</name>
<feature type="compositionally biased region" description="Low complexity" evidence="1">
    <location>
        <begin position="501"/>
        <end position="515"/>
    </location>
</feature>
<organism evidence="2 3">
    <name type="scientific">Schizothecium vesticola</name>
    <dbReference type="NCBI Taxonomy" id="314040"/>
    <lineage>
        <taxon>Eukaryota</taxon>
        <taxon>Fungi</taxon>
        <taxon>Dikarya</taxon>
        <taxon>Ascomycota</taxon>
        <taxon>Pezizomycotina</taxon>
        <taxon>Sordariomycetes</taxon>
        <taxon>Sordariomycetidae</taxon>
        <taxon>Sordariales</taxon>
        <taxon>Schizotheciaceae</taxon>
        <taxon>Schizothecium</taxon>
    </lineage>
</organism>
<feature type="region of interest" description="Disordered" evidence="1">
    <location>
        <begin position="451"/>
        <end position="523"/>
    </location>
</feature>
<proteinExistence type="predicted"/>
<dbReference type="Proteomes" id="UP001172155">
    <property type="component" value="Unassembled WGS sequence"/>
</dbReference>
<protein>
    <submittedName>
        <fullName evidence="2">Uncharacterized protein</fullName>
    </submittedName>
</protein>
<dbReference type="EMBL" id="JAUKUD010000002">
    <property type="protein sequence ID" value="KAK0751490.1"/>
    <property type="molecule type" value="Genomic_DNA"/>
</dbReference>
<feature type="compositionally biased region" description="Basic and acidic residues" evidence="1">
    <location>
        <begin position="475"/>
        <end position="488"/>
    </location>
</feature>
<evidence type="ECO:0000313" key="2">
    <source>
        <dbReference type="EMBL" id="KAK0751490.1"/>
    </source>
</evidence>